<name>A0A9Q5N1K9_SANBA</name>
<dbReference type="EMBL" id="LNZH02000203">
    <property type="protein sequence ID" value="OCB86340.1"/>
    <property type="molecule type" value="Genomic_DNA"/>
</dbReference>
<feature type="compositionally biased region" description="Basic and acidic residues" evidence="1">
    <location>
        <begin position="392"/>
        <end position="407"/>
    </location>
</feature>
<feature type="compositionally biased region" description="Gly residues" evidence="1">
    <location>
        <begin position="345"/>
        <end position="356"/>
    </location>
</feature>
<dbReference type="Pfam" id="PF08513">
    <property type="entry name" value="LisH"/>
    <property type="match status" value="1"/>
</dbReference>
<dbReference type="OrthoDB" id="5600002at2759"/>
<dbReference type="InterPro" id="IPR044716">
    <property type="entry name" value="LEUNIG-like"/>
</dbReference>
<feature type="compositionally biased region" description="Pro residues" evidence="1">
    <location>
        <begin position="196"/>
        <end position="207"/>
    </location>
</feature>
<evidence type="ECO:0000256" key="1">
    <source>
        <dbReference type="SAM" id="MobiDB-lite"/>
    </source>
</evidence>
<feature type="region of interest" description="Disordered" evidence="1">
    <location>
        <begin position="142"/>
        <end position="362"/>
    </location>
</feature>
<feature type="compositionally biased region" description="Low complexity" evidence="1">
    <location>
        <begin position="475"/>
        <end position="493"/>
    </location>
</feature>
<feature type="compositionally biased region" description="Low complexity" evidence="1">
    <location>
        <begin position="608"/>
        <end position="643"/>
    </location>
</feature>
<dbReference type="PROSITE" id="PS50896">
    <property type="entry name" value="LISH"/>
    <property type="match status" value="1"/>
</dbReference>
<dbReference type="SMART" id="SM00667">
    <property type="entry name" value="LisH"/>
    <property type="match status" value="1"/>
</dbReference>
<sequence>MSAASQQTQQQAQAAHTPSASAPTDSSGTEELSWEGDRMFNIYIWDYCVKRGYTNTARELAEEAKLQSNPRPPIDAKQGLLYEWWSVFWLLFSAKSNNSGSEDAMVYIQNHVAQSRMPQVPGAMPRYPNGLRSIPGVPGTMPTVPNSLGAGVPPHSGHPNHLQSAHAMPNGIGPAGPGQQPPGQPQGLPQQQTPGQQPPPQAPPPLGFPAHVQQQQPQPNGMPGHGRPPMQGQPGRPPLPFYPSPTMAHQQPGGASGPYPGPGPMGNAGIPPNMYSQSHMRGMLPPGAPNGIGGSVAGSPGFSQGNVGAGSRAPTPAQPSGSSITQPSPSMAHRSVAATPPNFGGPSGMSVPGGRGPAFDQVTQLNAELSKIDTATINELRQELGLGNKDPTTMEEKHAEIPAKDEASPPAQKRQRRSPEQGLPPAPGPAGSAPSSGVSNPSPAGAMFPPNIMPNGMRQGPPFTPQMNTMGVGQGAPPGMMMPPGMVNQQMPQFQKHPGQPYPNLQPLQKSDIQQAVQQPQFGTDPNQGRPGPPPFGGGQRPSINQGKMLPPNSPATSTNTNGQGKPVPNAQTKTEASGKIDSSPRNGPPPPPSGLAGRSPPTPAPGQPGTAAQSPALATQSRPTTSTSNPPGGGTPVQTPMSQVPPPPASAPPAPVPAEPVSFDFMSTGFDDFTSMFGRDDNFDLELGIGNWFGGADITGMTDLK</sequence>
<feature type="region of interest" description="Disordered" evidence="1">
    <location>
        <begin position="1"/>
        <end position="31"/>
    </location>
</feature>
<dbReference type="Proteomes" id="UP000757232">
    <property type="component" value="Unassembled WGS sequence"/>
</dbReference>
<evidence type="ECO:0000313" key="3">
    <source>
        <dbReference type="Proteomes" id="UP000757232"/>
    </source>
</evidence>
<dbReference type="AlphaFoldDB" id="A0A9Q5N1K9"/>
<feature type="compositionally biased region" description="Low complexity" evidence="1">
    <location>
        <begin position="185"/>
        <end position="195"/>
    </location>
</feature>
<reference evidence="2" key="1">
    <citation type="submission" date="2016-06" db="EMBL/GenBank/DDBJ databases">
        <title>Draft Genome sequence of the fungus Inonotus baumii.</title>
        <authorList>
            <person name="Zhu H."/>
            <person name="Lin W."/>
        </authorList>
    </citation>
    <scope>NUCLEOTIDE SEQUENCE</scope>
    <source>
        <strain evidence="2">821</strain>
    </source>
</reference>
<feature type="region of interest" description="Disordered" evidence="1">
    <location>
        <begin position="382"/>
        <end position="663"/>
    </location>
</feature>
<feature type="compositionally biased region" description="Polar residues" evidence="1">
    <location>
        <begin position="555"/>
        <end position="576"/>
    </location>
</feature>
<accession>A0A9Q5N1K9</accession>
<dbReference type="PANTHER" id="PTHR44376:SF5">
    <property type="entry name" value="TRANSCRIPTIONAL COREPRESSOR LEUNIG ISOFORM X1"/>
    <property type="match status" value="1"/>
</dbReference>
<dbReference type="InterPro" id="IPR006594">
    <property type="entry name" value="LisH"/>
</dbReference>
<organism evidence="2 3">
    <name type="scientific">Sanghuangporus baumii</name>
    <name type="common">Phellinus baumii</name>
    <dbReference type="NCBI Taxonomy" id="108892"/>
    <lineage>
        <taxon>Eukaryota</taxon>
        <taxon>Fungi</taxon>
        <taxon>Dikarya</taxon>
        <taxon>Basidiomycota</taxon>
        <taxon>Agaricomycotina</taxon>
        <taxon>Agaricomycetes</taxon>
        <taxon>Hymenochaetales</taxon>
        <taxon>Hymenochaetaceae</taxon>
        <taxon>Sanghuangporus</taxon>
    </lineage>
</organism>
<keyword evidence="3" id="KW-1185">Reference proteome</keyword>
<feature type="compositionally biased region" description="Low complexity" evidence="1">
    <location>
        <begin position="429"/>
        <end position="446"/>
    </location>
</feature>
<feature type="compositionally biased region" description="Low complexity" evidence="1">
    <location>
        <begin position="213"/>
        <end position="234"/>
    </location>
</feature>
<feature type="compositionally biased region" description="Low complexity" evidence="1">
    <location>
        <begin position="1"/>
        <end position="27"/>
    </location>
</feature>
<feature type="compositionally biased region" description="Pro residues" evidence="1">
    <location>
        <begin position="644"/>
        <end position="659"/>
    </location>
</feature>
<gene>
    <name evidence="2" type="ORF">A7U60_g6655</name>
</gene>
<evidence type="ECO:0000313" key="2">
    <source>
        <dbReference type="EMBL" id="OCB86340.1"/>
    </source>
</evidence>
<feature type="compositionally biased region" description="Polar residues" evidence="1">
    <location>
        <begin position="506"/>
        <end position="527"/>
    </location>
</feature>
<comment type="caution">
    <text evidence="2">The sequence shown here is derived from an EMBL/GenBank/DDBJ whole genome shotgun (WGS) entry which is preliminary data.</text>
</comment>
<dbReference type="PANTHER" id="PTHR44376">
    <property type="entry name" value="TRANSCRIPTIONAL REGULATOR OF FILAMENTOUS GROWTH FLO8"/>
    <property type="match status" value="1"/>
</dbReference>
<protein>
    <submittedName>
        <fullName evidence="2">MFS general substrate transporter</fullName>
    </submittedName>
</protein>
<feature type="compositionally biased region" description="Polar residues" evidence="1">
    <location>
        <begin position="318"/>
        <end position="329"/>
    </location>
</feature>
<dbReference type="GO" id="GO:0003714">
    <property type="term" value="F:transcription corepressor activity"/>
    <property type="evidence" value="ECO:0007669"/>
    <property type="project" value="InterPro"/>
</dbReference>
<proteinExistence type="predicted"/>